<dbReference type="RefSeq" id="WP_301190214.1">
    <property type="nucleotide sequence ID" value="NZ_JAPDPJ010000017.1"/>
</dbReference>
<dbReference type="GO" id="GO:0000030">
    <property type="term" value="F:mannosyltransferase activity"/>
    <property type="evidence" value="ECO:0007669"/>
    <property type="project" value="TreeGrafter"/>
</dbReference>
<dbReference type="InterPro" id="IPR007577">
    <property type="entry name" value="GlycoTrfase_DXD_sugar-bd_CS"/>
</dbReference>
<evidence type="ECO:0000313" key="3">
    <source>
        <dbReference type="Proteomes" id="UP001209229"/>
    </source>
</evidence>
<dbReference type="PANTHER" id="PTHR32385:SF15">
    <property type="entry name" value="INOSITOL PHOSPHOCERAMIDE MANNOSYLTRANSFERASE 1"/>
    <property type="match status" value="1"/>
</dbReference>
<dbReference type="EMBL" id="JAPDPJ010000017">
    <property type="protein sequence ID" value="MCW3786650.1"/>
    <property type="molecule type" value="Genomic_DNA"/>
</dbReference>
<dbReference type="GO" id="GO:0051999">
    <property type="term" value="P:mannosyl-inositol phosphorylceramide biosynthetic process"/>
    <property type="evidence" value="ECO:0007669"/>
    <property type="project" value="TreeGrafter"/>
</dbReference>
<dbReference type="SUPFAM" id="SSF53448">
    <property type="entry name" value="Nucleotide-diphospho-sugar transferases"/>
    <property type="match status" value="1"/>
</dbReference>
<name>A0AAE3M4G9_9BACT</name>
<dbReference type="PANTHER" id="PTHR32385">
    <property type="entry name" value="MANNOSYL PHOSPHORYLINOSITOL CERAMIDE SYNTHASE"/>
    <property type="match status" value="1"/>
</dbReference>
<proteinExistence type="predicted"/>
<comment type="caution">
    <text evidence="2">The sequence shown here is derived from an EMBL/GenBank/DDBJ whole genome shotgun (WGS) entry which is preliminary data.</text>
</comment>
<reference evidence="2" key="1">
    <citation type="submission" date="2022-10" db="EMBL/GenBank/DDBJ databases">
        <authorList>
            <person name="Yu W.X."/>
        </authorList>
    </citation>
    <scope>NUCLEOTIDE SEQUENCE</scope>
    <source>
        <strain evidence="2">AAT</strain>
    </source>
</reference>
<dbReference type="AlphaFoldDB" id="A0AAE3M4G9"/>
<evidence type="ECO:0000256" key="1">
    <source>
        <dbReference type="ARBA" id="ARBA00022679"/>
    </source>
</evidence>
<evidence type="ECO:0000313" key="2">
    <source>
        <dbReference type="EMBL" id="MCW3786650.1"/>
    </source>
</evidence>
<dbReference type="Pfam" id="PF04488">
    <property type="entry name" value="Gly_transf_sug"/>
    <property type="match status" value="1"/>
</dbReference>
<dbReference type="InterPro" id="IPR051706">
    <property type="entry name" value="Glycosyltransferase_domain"/>
</dbReference>
<keyword evidence="1" id="KW-0808">Transferase</keyword>
<organism evidence="2 3">
    <name type="scientific">Plebeiibacterium sediminum</name>
    <dbReference type="NCBI Taxonomy" id="2992112"/>
    <lineage>
        <taxon>Bacteria</taxon>
        <taxon>Pseudomonadati</taxon>
        <taxon>Bacteroidota</taxon>
        <taxon>Bacteroidia</taxon>
        <taxon>Marinilabiliales</taxon>
        <taxon>Marinilabiliaceae</taxon>
        <taxon>Plebeiibacterium</taxon>
    </lineage>
</organism>
<accession>A0AAE3M4G9</accession>
<sequence>MIPKTIHYCWFGKNPLPKSAVKCIASWRKFLPDYEIKEWNEENFDVNINTFTKEAYEEKKYAFVSDYARLWIIYNYGGIYFDTDVEVIREMDDILDKGPFMAFEKHLMNPEMAHYVNPGLGYASNKNNPIIKEIMTFYEKSKSYQEDVIPIVPITTDVLKLHGLYESDTPIEINENFTIYPWEYFCPIEYLSNKLEISANTRSIHHYTESWMGWKLKLQTRKGAFISKAKMWLNDFTDK</sequence>
<gene>
    <name evidence="2" type="ORF">OM075_09235</name>
</gene>
<protein>
    <submittedName>
        <fullName evidence="2">Glycosyltransferase</fullName>
    </submittedName>
</protein>
<keyword evidence="3" id="KW-1185">Reference proteome</keyword>
<dbReference type="Gene3D" id="3.90.550.20">
    <property type="match status" value="1"/>
</dbReference>
<dbReference type="GO" id="GO:0016020">
    <property type="term" value="C:membrane"/>
    <property type="evidence" value="ECO:0007669"/>
    <property type="project" value="GOC"/>
</dbReference>
<dbReference type="Proteomes" id="UP001209229">
    <property type="component" value="Unassembled WGS sequence"/>
</dbReference>
<dbReference type="InterPro" id="IPR029044">
    <property type="entry name" value="Nucleotide-diphossugar_trans"/>
</dbReference>